<dbReference type="AlphaFoldDB" id="A0AAD7A7C9"/>
<keyword evidence="2" id="KW-0067">ATP-binding</keyword>
<reference evidence="4" key="1">
    <citation type="submission" date="2023-03" db="EMBL/GenBank/DDBJ databases">
        <title>Massive genome expansion in bonnet fungi (Mycena s.s.) driven by repeated elements and novel gene families across ecological guilds.</title>
        <authorList>
            <consortium name="Lawrence Berkeley National Laboratory"/>
            <person name="Harder C.B."/>
            <person name="Miyauchi S."/>
            <person name="Viragh M."/>
            <person name="Kuo A."/>
            <person name="Thoen E."/>
            <person name="Andreopoulos B."/>
            <person name="Lu D."/>
            <person name="Skrede I."/>
            <person name="Drula E."/>
            <person name="Henrissat B."/>
            <person name="Morin E."/>
            <person name="Kohler A."/>
            <person name="Barry K."/>
            <person name="LaButti K."/>
            <person name="Morin E."/>
            <person name="Salamov A."/>
            <person name="Lipzen A."/>
            <person name="Mereny Z."/>
            <person name="Hegedus B."/>
            <person name="Baldrian P."/>
            <person name="Stursova M."/>
            <person name="Weitz H."/>
            <person name="Taylor A."/>
            <person name="Grigoriev I.V."/>
            <person name="Nagy L.G."/>
            <person name="Martin F."/>
            <person name="Kauserud H."/>
        </authorList>
    </citation>
    <scope>NUCLEOTIDE SEQUENCE</scope>
    <source>
        <strain evidence="4">CBHHK002</strain>
    </source>
</reference>
<name>A0AAD7A7C9_9AGAR</name>
<keyword evidence="4" id="KW-0808">Transferase</keyword>
<dbReference type="PROSITE" id="PS00108">
    <property type="entry name" value="PROTEIN_KINASE_ST"/>
    <property type="match status" value="1"/>
</dbReference>
<feature type="domain" description="Protein kinase" evidence="3">
    <location>
        <begin position="1"/>
        <end position="206"/>
    </location>
</feature>
<sequence length="248" mass="28122">MTLRHPNILQFLGANTMDDRPFVVMPLLPYNAREFLRARPDFEPLHILRDISLGLEYLHSRKICHGDLKGINVLVEEFGRALLCDFGLARIKADITSRTRALSDTVVSGSRNWMAPELLSGSLPRTPSDIYAFGMTLYEVYTGEIPMSTIPYADFIELVFRFGVRPDRPEEDECPRMNDGIWDLAERCWNKDPKARPTARQIHDTIELLMMSLLTVTPVESKMVSGNVLPNKNTTPHLRTLILAPSSP</sequence>
<keyword evidence="4" id="KW-0418">Kinase</keyword>
<dbReference type="PIRSF" id="PIRSF000654">
    <property type="entry name" value="Integrin-linked_kinase"/>
    <property type="match status" value="1"/>
</dbReference>
<evidence type="ECO:0000256" key="2">
    <source>
        <dbReference type="ARBA" id="ARBA00022840"/>
    </source>
</evidence>
<dbReference type="InterPro" id="IPR000719">
    <property type="entry name" value="Prot_kinase_dom"/>
</dbReference>
<gene>
    <name evidence="4" type="ORF">DFH08DRAFT_694740</name>
</gene>
<evidence type="ECO:0000313" key="5">
    <source>
        <dbReference type="Proteomes" id="UP001218218"/>
    </source>
</evidence>
<evidence type="ECO:0000256" key="1">
    <source>
        <dbReference type="ARBA" id="ARBA00022741"/>
    </source>
</evidence>
<dbReference type="EMBL" id="JARIHO010000013">
    <property type="protein sequence ID" value="KAJ7351218.1"/>
    <property type="molecule type" value="Genomic_DNA"/>
</dbReference>
<dbReference type="InterPro" id="IPR051681">
    <property type="entry name" value="Ser/Thr_Kinases-Pseudokinases"/>
</dbReference>
<protein>
    <submittedName>
        <fullName evidence="4">Kinase-like protein</fullName>
    </submittedName>
</protein>
<dbReference type="InterPro" id="IPR001245">
    <property type="entry name" value="Ser-Thr/Tyr_kinase_cat_dom"/>
</dbReference>
<accession>A0AAD7A7C9</accession>
<dbReference type="SUPFAM" id="SSF56112">
    <property type="entry name" value="Protein kinase-like (PK-like)"/>
    <property type="match status" value="1"/>
</dbReference>
<proteinExistence type="predicted"/>
<dbReference type="Proteomes" id="UP001218218">
    <property type="component" value="Unassembled WGS sequence"/>
</dbReference>
<dbReference type="InterPro" id="IPR011009">
    <property type="entry name" value="Kinase-like_dom_sf"/>
</dbReference>
<dbReference type="InterPro" id="IPR008271">
    <property type="entry name" value="Ser/Thr_kinase_AS"/>
</dbReference>
<dbReference type="PROSITE" id="PS50011">
    <property type="entry name" value="PROTEIN_KINASE_DOM"/>
    <property type="match status" value="1"/>
</dbReference>
<dbReference type="Gene3D" id="1.10.510.10">
    <property type="entry name" value="Transferase(Phosphotransferase) domain 1"/>
    <property type="match status" value="1"/>
</dbReference>
<dbReference type="PANTHER" id="PTHR44329:SF298">
    <property type="entry name" value="MIXED LINEAGE KINASE DOMAIN-LIKE PROTEIN"/>
    <property type="match status" value="1"/>
</dbReference>
<dbReference type="Pfam" id="PF07714">
    <property type="entry name" value="PK_Tyr_Ser-Thr"/>
    <property type="match status" value="1"/>
</dbReference>
<dbReference type="GO" id="GO:0004674">
    <property type="term" value="F:protein serine/threonine kinase activity"/>
    <property type="evidence" value="ECO:0007669"/>
    <property type="project" value="TreeGrafter"/>
</dbReference>
<dbReference type="PANTHER" id="PTHR44329">
    <property type="entry name" value="SERINE/THREONINE-PROTEIN KINASE TNNI3K-RELATED"/>
    <property type="match status" value="1"/>
</dbReference>
<dbReference type="SMART" id="SM00220">
    <property type="entry name" value="S_TKc"/>
    <property type="match status" value="1"/>
</dbReference>
<keyword evidence="1" id="KW-0547">Nucleotide-binding</keyword>
<evidence type="ECO:0000313" key="4">
    <source>
        <dbReference type="EMBL" id="KAJ7351218.1"/>
    </source>
</evidence>
<dbReference type="GO" id="GO:0005524">
    <property type="term" value="F:ATP binding"/>
    <property type="evidence" value="ECO:0007669"/>
    <property type="project" value="UniProtKB-KW"/>
</dbReference>
<evidence type="ECO:0000259" key="3">
    <source>
        <dbReference type="PROSITE" id="PS50011"/>
    </source>
</evidence>
<keyword evidence="5" id="KW-1185">Reference proteome</keyword>
<organism evidence="4 5">
    <name type="scientific">Mycena albidolilacea</name>
    <dbReference type="NCBI Taxonomy" id="1033008"/>
    <lineage>
        <taxon>Eukaryota</taxon>
        <taxon>Fungi</taxon>
        <taxon>Dikarya</taxon>
        <taxon>Basidiomycota</taxon>
        <taxon>Agaricomycotina</taxon>
        <taxon>Agaricomycetes</taxon>
        <taxon>Agaricomycetidae</taxon>
        <taxon>Agaricales</taxon>
        <taxon>Marasmiineae</taxon>
        <taxon>Mycenaceae</taxon>
        <taxon>Mycena</taxon>
    </lineage>
</organism>
<comment type="caution">
    <text evidence="4">The sequence shown here is derived from an EMBL/GenBank/DDBJ whole genome shotgun (WGS) entry which is preliminary data.</text>
</comment>